<feature type="domain" description="TRPM SLOG" evidence="9">
    <location>
        <begin position="39"/>
        <end position="266"/>
    </location>
</feature>
<keyword evidence="6" id="KW-0472">Membrane</keyword>
<evidence type="ECO:0000259" key="9">
    <source>
        <dbReference type="Pfam" id="PF18139"/>
    </source>
</evidence>
<dbReference type="GO" id="GO:0005227">
    <property type="term" value="F:calcium-activated cation channel activity"/>
    <property type="evidence" value="ECO:0007669"/>
    <property type="project" value="TreeGrafter"/>
</dbReference>
<accession>A0A8C3MW93</accession>
<evidence type="ECO:0000256" key="4">
    <source>
        <dbReference type="ARBA" id="ARBA00022989"/>
    </source>
</evidence>
<dbReference type="PANTHER" id="PTHR13800">
    <property type="entry name" value="TRANSIENT RECEPTOR POTENTIAL CATION CHANNEL, SUBFAMILY M, MEMBER 6"/>
    <property type="match status" value="1"/>
</dbReference>
<reference evidence="11" key="1">
    <citation type="submission" date="2020-02" db="EMBL/GenBank/DDBJ databases">
        <authorList>
            <person name="Enbody D E."/>
            <person name="Pettersson E M."/>
        </authorList>
    </citation>
    <scope>NUCLEOTIDE SEQUENCE [LARGE SCALE GENOMIC DNA]</scope>
</reference>
<dbReference type="Pfam" id="PF00520">
    <property type="entry name" value="Ion_trans"/>
    <property type="match status" value="1"/>
</dbReference>
<evidence type="ECO:0000256" key="3">
    <source>
        <dbReference type="ARBA" id="ARBA00022692"/>
    </source>
</evidence>
<evidence type="ECO:0000256" key="6">
    <source>
        <dbReference type="ARBA" id="ARBA00023136"/>
    </source>
</evidence>
<feature type="domain" description="TRPM-like" evidence="10">
    <location>
        <begin position="366"/>
        <end position="615"/>
    </location>
</feature>
<feature type="domain" description="Ion transport" evidence="8">
    <location>
        <begin position="723"/>
        <end position="974"/>
    </location>
</feature>
<protein>
    <submittedName>
        <fullName evidence="11">Uncharacterized protein</fullName>
    </submittedName>
</protein>
<sequence length="1077" mass="123990">MEEMETKLCSSDKEEAFKRELPYCIGEIDFTASGKNLGKFMKVQSTIHPGIIFEVMLNKWKLPAPNLVISLVGGEEDFQMKPWLRDTLKKGFIKAAESTGAWIFTSALRVGVTRHLVQAVRDLALASTSSTLSVIAIGITSLREIQHREILENTKSESLVHYQSDDSTQGPLYSLDHNHSHFILVDHTTPEEPDGTTKLRLALEKHISEQRTGYGGTGSIEIPVLCLLVNGGPGTLERICSGLENSAPWLILAGSGGTADILAAFMSDPHLIMPEAVEKQFKEKFPAESFSWKDILQWTVTIQNIISHQHLLTLHNFEQDGSEELDTVILKALVKACKSQSQEAQEYLDELKLAVAWNRVDIAKSEIFNGDVEWKSCDLEEVMMDALVNNKPEFVKLFIDNGANIYEFLTYSRLQRLYCSISQKCLLYELLLKKHEESKLTLAGLTGQQQSDQDICPLFTLSEVSRVLKDFLHDACKGFYQDLRHGGKKKSQLPGPLDMNQKSENPWRDLFVWAVLQNRHKMANYFWAMGQEGVASALAACKILKEMSRLETETKAACIMKEAKYEQLAVELFSECYHNSEERAFALLVRKNQYWSKTTCLQLATEADAKSFFAHDGVQAFLTKIWWGEMSTSTQILKLICAFWCPFLIYTNLISFSEEKQSKNEPEPFRELDSLDSERTLGNDTLEKQNTSANAAWATFIFTRWRKFWSAPVTVFMGNVIMYFAFLFLFTYVLLLDFKPPPPQGPSVKEIVLYFWVFTLVLEEIRQSFYTDEDTNLMKKFKLYVEDNWNKCDMVTIFLFIIGVICRLLNSTFQAGRTILAIDFMVFTLRLIHIFAIHKQLGPKIIIVERMMKDVFFFLFFLSVWLIAYGVTTQALLHPDDSRVEWIFRRVLYRPYLQIFGQIPLDEIDTSRTYPRNCTFNPLQILQENTPSCPNSYANWLVILLLVIFLLVTNVLLMNLLIAMFSYTFQVVQGNTDIFWKVQRYNLIVEYHGRPALAPPFIIINHITLVLRRLFNKMEHKEKHLERDLPVGLDQKIITWELVQKEHYLVNLEQEKKESNEERLKVTDKPQEQELNC</sequence>
<name>A0A8C3MW93_GEOPR</name>
<dbReference type="InterPro" id="IPR005821">
    <property type="entry name" value="Ion_trans_dom"/>
</dbReference>
<keyword evidence="3" id="KW-0812">Transmembrane</keyword>
<dbReference type="Proteomes" id="UP000694382">
    <property type="component" value="Chromosome 5"/>
</dbReference>
<organism evidence="11 12">
    <name type="scientific">Geospiza parvula</name>
    <name type="common">Small tree-finch</name>
    <name type="synonym">Camarhynchus parvulus</name>
    <dbReference type="NCBI Taxonomy" id="87175"/>
    <lineage>
        <taxon>Eukaryota</taxon>
        <taxon>Metazoa</taxon>
        <taxon>Chordata</taxon>
        <taxon>Craniata</taxon>
        <taxon>Vertebrata</taxon>
        <taxon>Euteleostomi</taxon>
        <taxon>Archelosauria</taxon>
        <taxon>Archosauria</taxon>
        <taxon>Dinosauria</taxon>
        <taxon>Saurischia</taxon>
        <taxon>Theropoda</taxon>
        <taxon>Coelurosauria</taxon>
        <taxon>Aves</taxon>
        <taxon>Neognathae</taxon>
        <taxon>Neoaves</taxon>
        <taxon>Telluraves</taxon>
        <taxon>Australaves</taxon>
        <taxon>Passeriformes</taxon>
        <taxon>Thraupidae</taxon>
        <taxon>Camarhynchus</taxon>
    </lineage>
</organism>
<keyword evidence="2" id="KW-0813">Transport</keyword>
<keyword evidence="7" id="KW-0407">Ion channel</keyword>
<dbReference type="AlphaFoldDB" id="A0A8C3MW93"/>
<dbReference type="GO" id="GO:0099604">
    <property type="term" value="F:ligand-gated calcium channel activity"/>
    <property type="evidence" value="ECO:0007669"/>
    <property type="project" value="TreeGrafter"/>
</dbReference>
<evidence type="ECO:0000256" key="2">
    <source>
        <dbReference type="ARBA" id="ARBA00022448"/>
    </source>
</evidence>
<dbReference type="Pfam" id="PF18139">
    <property type="entry name" value="LSDAT_euk"/>
    <property type="match status" value="1"/>
</dbReference>
<dbReference type="InterPro" id="IPR041491">
    <property type="entry name" value="TRPM_SLOG"/>
</dbReference>
<evidence type="ECO:0000256" key="1">
    <source>
        <dbReference type="ARBA" id="ARBA00004141"/>
    </source>
</evidence>
<keyword evidence="12" id="KW-1185">Reference proteome</keyword>
<comment type="subcellular location">
    <subcellularLocation>
        <location evidence="1">Membrane</location>
        <topology evidence="1">Multi-pass membrane protein</topology>
    </subcellularLocation>
</comment>
<keyword evidence="4" id="KW-1133">Transmembrane helix</keyword>
<evidence type="ECO:0000256" key="7">
    <source>
        <dbReference type="ARBA" id="ARBA00023303"/>
    </source>
</evidence>
<dbReference type="Pfam" id="PF25508">
    <property type="entry name" value="TRPM2"/>
    <property type="match status" value="1"/>
</dbReference>
<evidence type="ECO:0000256" key="5">
    <source>
        <dbReference type="ARBA" id="ARBA00023065"/>
    </source>
</evidence>
<keyword evidence="5" id="KW-0406">Ion transport</keyword>
<dbReference type="PANTHER" id="PTHR13800:SF5">
    <property type="entry name" value="TRANSIENT RECEPTOR POTENTIAL CATION CHANNEL SUBFAMILY M MEMBER 5"/>
    <property type="match status" value="1"/>
</dbReference>
<evidence type="ECO:0000313" key="11">
    <source>
        <dbReference type="Ensembl" id="ENSCPVP00000011191.1"/>
    </source>
</evidence>
<evidence type="ECO:0000313" key="12">
    <source>
        <dbReference type="Proteomes" id="UP000694382"/>
    </source>
</evidence>
<proteinExistence type="predicted"/>
<dbReference type="InterPro" id="IPR050927">
    <property type="entry name" value="TRPM"/>
</dbReference>
<reference evidence="11" key="2">
    <citation type="submission" date="2025-08" db="UniProtKB">
        <authorList>
            <consortium name="Ensembl"/>
        </authorList>
    </citation>
    <scope>IDENTIFICATION</scope>
</reference>
<evidence type="ECO:0000259" key="10">
    <source>
        <dbReference type="Pfam" id="PF25508"/>
    </source>
</evidence>
<evidence type="ECO:0000259" key="8">
    <source>
        <dbReference type="Pfam" id="PF00520"/>
    </source>
</evidence>
<dbReference type="Ensembl" id="ENSCPVT00000011678.2">
    <property type="protein sequence ID" value="ENSCPVP00000011191.1"/>
    <property type="gene ID" value="ENSCPVG00000008120.2"/>
</dbReference>
<reference evidence="11" key="3">
    <citation type="submission" date="2025-09" db="UniProtKB">
        <authorList>
            <consortium name="Ensembl"/>
        </authorList>
    </citation>
    <scope>IDENTIFICATION</scope>
</reference>
<dbReference type="InterPro" id="IPR057366">
    <property type="entry name" value="TRPM-like"/>
</dbReference>
<dbReference type="GO" id="GO:0005886">
    <property type="term" value="C:plasma membrane"/>
    <property type="evidence" value="ECO:0007669"/>
    <property type="project" value="TreeGrafter"/>
</dbReference>